<name>A0A059E185_9PROT</name>
<evidence type="ECO:0000313" key="3">
    <source>
        <dbReference type="Proteomes" id="UP000024547"/>
    </source>
</evidence>
<dbReference type="OrthoDB" id="7632421at2"/>
<reference evidence="2 3" key="1">
    <citation type="journal article" date="2014" name="Antonie Van Leeuwenhoek">
        <title>Hyphomonas beringensis sp. nov. and Hyphomonas chukchiensis sp. nov., isolated from surface seawater of the Bering Sea and Chukchi Sea.</title>
        <authorList>
            <person name="Li C."/>
            <person name="Lai Q."/>
            <person name="Li G."/>
            <person name="Dong C."/>
            <person name="Wang J."/>
            <person name="Liao Y."/>
            <person name="Shao Z."/>
        </authorList>
    </citation>
    <scope>NUCLEOTIDE SEQUENCE [LARGE SCALE GENOMIC DNA]</scope>
    <source>
        <strain evidence="2 3">22II1-22F38</strain>
    </source>
</reference>
<protein>
    <submittedName>
        <fullName evidence="2">Uncharacterized protein</fullName>
    </submittedName>
</protein>
<gene>
    <name evidence="2" type="ORF">HY36_16760</name>
</gene>
<dbReference type="PATRIC" id="fig|1280948.3.peg.1879"/>
<evidence type="ECO:0000313" key="2">
    <source>
        <dbReference type="EMBL" id="KCZ61421.1"/>
    </source>
</evidence>
<keyword evidence="3" id="KW-1185">Reference proteome</keyword>
<dbReference type="Proteomes" id="UP000024547">
    <property type="component" value="Unassembled WGS sequence"/>
</dbReference>
<dbReference type="AlphaFoldDB" id="A0A059E185"/>
<proteinExistence type="predicted"/>
<feature type="region of interest" description="Disordered" evidence="1">
    <location>
        <begin position="79"/>
        <end position="144"/>
    </location>
</feature>
<feature type="compositionally biased region" description="Basic and acidic residues" evidence="1">
    <location>
        <begin position="79"/>
        <end position="129"/>
    </location>
</feature>
<comment type="caution">
    <text evidence="2">The sequence shown here is derived from an EMBL/GenBank/DDBJ whole genome shotgun (WGS) entry which is preliminary data.</text>
</comment>
<accession>A0A059E185</accession>
<sequence>MMKEDKANTPQNSESAPNFVLRDGALRSATWRSEGEYGPLFNTRITKLYRDEDGNPRETATLNSKDLLQVSELARETHREVLMRRRAHSQEKQKSETRDEQRDFAEDWHDEESSRQDIARERFKEERKPSRGARRAKPRDRAAR</sequence>
<dbReference type="STRING" id="1280948.HY36_16760"/>
<organism evidence="2 3">
    <name type="scientific">Hyphomonas atlantica</name>
    <dbReference type="NCBI Taxonomy" id="1280948"/>
    <lineage>
        <taxon>Bacteria</taxon>
        <taxon>Pseudomonadati</taxon>
        <taxon>Pseudomonadota</taxon>
        <taxon>Alphaproteobacteria</taxon>
        <taxon>Hyphomonadales</taxon>
        <taxon>Hyphomonadaceae</taxon>
        <taxon>Hyphomonas</taxon>
    </lineage>
</organism>
<dbReference type="EMBL" id="AWFH01000014">
    <property type="protein sequence ID" value="KCZ61421.1"/>
    <property type="molecule type" value="Genomic_DNA"/>
</dbReference>
<evidence type="ECO:0000256" key="1">
    <source>
        <dbReference type="SAM" id="MobiDB-lite"/>
    </source>
</evidence>